<evidence type="ECO:0000259" key="1">
    <source>
        <dbReference type="Pfam" id="PF14397"/>
    </source>
</evidence>
<protein>
    <submittedName>
        <fullName evidence="2">Sugar-transfer associated ATP-grasp domain-containing protein</fullName>
    </submittedName>
</protein>
<organism evidence="2 3">
    <name type="scientific">Anaerococcus kampingae</name>
    <dbReference type="NCBI Taxonomy" id="3115614"/>
    <lineage>
        <taxon>Bacteria</taxon>
        <taxon>Bacillati</taxon>
        <taxon>Bacillota</taxon>
        <taxon>Tissierellia</taxon>
        <taxon>Tissierellales</taxon>
        <taxon>Peptoniphilaceae</taxon>
        <taxon>Anaerococcus</taxon>
    </lineage>
</organism>
<dbReference type="EMBL" id="JBGMEF010000018">
    <property type="protein sequence ID" value="MFO3667189.1"/>
    <property type="molecule type" value="Genomic_DNA"/>
</dbReference>
<keyword evidence="3" id="KW-1185">Reference proteome</keyword>
<evidence type="ECO:0000313" key="3">
    <source>
        <dbReference type="Proteomes" id="UP001637994"/>
    </source>
</evidence>
<name>A0ABW9ME59_9FIRM</name>
<gene>
    <name evidence="2" type="ORF">ACCQ42_05330</name>
</gene>
<evidence type="ECO:0000313" key="2">
    <source>
        <dbReference type="EMBL" id="MFO3667189.1"/>
    </source>
</evidence>
<dbReference type="InterPro" id="IPR039523">
    <property type="entry name" value="RimK-rel_E_lig_ATP-grasp"/>
</dbReference>
<feature type="domain" description="Alpha-L-glutamate ligase-related protein ATP-grasp" evidence="1">
    <location>
        <begin position="95"/>
        <end position="360"/>
    </location>
</feature>
<dbReference type="SUPFAM" id="SSF56059">
    <property type="entry name" value="Glutathione synthetase ATP-binding domain-like"/>
    <property type="match status" value="1"/>
</dbReference>
<sequence length="387" mass="44590">MNIRLRSNLKNMILELYGKYRIRRSRKNEINKISDQRRQNILGKVHLTEDQIKKVNELYINNYGEKVSLDWHKYFTAYTGNFDENFFPELLFIPEFEHFMNINKDYSKAIEDKNLLPLIAKSVGIKTPEILLSCCYGLYRDNNYSLLSKIEFTNKLSNLGKVFIKPSVDSDSGSDCFIANFRNGIDTLTNKKAEDVLSNLGSNFVIQEVISCHESIKEIYPKSVNTFRIITYRWNNKIEAMPVIMRIGRGNANIDNAHAGGIFIALDNDGILHKTAFTEFCDKFNEHPDTKLIFEGHKIVGVEKVIEAAKRMHQALPQLGSYNWDFTIDEDGEPVLIEANVNGGSIWLIEMAHGKGGFGENTKDVLKWIREMKSLKLEDRKNEFEKI</sequence>
<proteinExistence type="predicted"/>
<dbReference type="RefSeq" id="WP_410035567.1">
    <property type="nucleotide sequence ID" value="NZ_JBGMEF010000018.1"/>
</dbReference>
<comment type="caution">
    <text evidence="2">The sequence shown here is derived from an EMBL/GenBank/DDBJ whole genome shotgun (WGS) entry which is preliminary data.</text>
</comment>
<dbReference type="Pfam" id="PF14397">
    <property type="entry name" value="ATPgrasp_ST"/>
    <property type="match status" value="1"/>
</dbReference>
<dbReference type="Proteomes" id="UP001637994">
    <property type="component" value="Unassembled WGS sequence"/>
</dbReference>
<reference evidence="2 3" key="1">
    <citation type="journal article" date="2025" name="Anaerobe">
        <title>Description of Anaerococcus kampingiae sp. nov., Anaerococcus groningensis sp. nov., Anaerococcus martiniensis sp. nov., and Anaerococcus cruorum sp. nov., isolated from human clinical specimens.</title>
        <authorList>
            <person name="Boiten K.E."/>
            <person name="Meijer J."/>
            <person name="van Wezel E.M."/>
            <person name="Veloo A.C.M."/>
        </authorList>
    </citation>
    <scope>NUCLEOTIDE SEQUENCE [LARGE SCALE GENOMIC DNA]</scope>
    <source>
        <strain evidence="2 3">ENR0874</strain>
    </source>
</reference>
<accession>A0ABW9ME59</accession>